<name>A0A2N7X975_9BURK</name>
<keyword evidence="3" id="KW-1185">Reference proteome</keyword>
<feature type="signal peptide" evidence="1">
    <location>
        <begin position="1"/>
        <end position="23"/>
    </location>
</feature>
<dbReference type="EMBL" id="PNYC01000002">
    <property type="protein sequence ID" value="PMS38150.1"/>
    <property type="molecule type" value="Genomic_DNA"/>
</dbReference>
<gene>
    <name evidence="2" type="ORF">C0Z20_05030</name>
</gene>
<protein>
    <recommendedName>
        <fullName evidence="4">Secreted protein</fullName>
    </recommendedName>
</protein>
<proteinExistence type="predicted"/>
<evidence type="ECO:0000256" key="1">
    <source>
        <dbReference type="SAM" id="SignalP"/>
    </source>
</evidence>
<reference evidence="2 3" key="1">
    <citation type="submission" date="2018-01" db="EMBL/GenBank/DDBJ databases">
        <title>Whole genome analyses suggest that Burkholderia sensu lato contains two further novel genera in the rhizoxinica-symbiotica group Mycetohabitans gen. nov., and Trinickia gen. nov.: implications for the evolution of diazotrophy and nodulation in the Burkholderiaceae.</title>
        <authorList>
            <person name="Estrada-de los Santos P."/>
            <person name="Palmer M."/>
            <person name="Chavez-Ramirez B."/>
            <person name="Beukes C."/>
            <person name="Steenkamp E.T."/>
            <person name="Hirsch A.M."/>
            <person name="Manyaka P."/>
            <person name="Maluk M."/>
            <person name="Lafos M."/>
            <person name="Crook M."/>
            <person name="Gross E."/>
            <person name="Simon M.F."/>
            <person name="Bueno dos Reis Junior F."/>
            <person name="Poole P.S."/>
            <person name="Venter S.N."/>
            <person name="James E.K."/>
        </authorList>
    </citation>
    <scope>NUCLEOTIDE SEQUENCE [LARGE SCALE GENOMIC DNA]</scope>
    <source>
        <strain evidence="2 3">JPY 581</strain>
    </source>
</reference>
<organism evidence="2 3">
    <name type="scientific">Trinickia symbiotica</name>
    <dbReference type="NCBI Taxonomy" id="863227"/>
    <lineage>
        <taxon>Bacteria</taxon>
        <taxon>Pseudomonadati</taxon>
        <taxon>Pseudomonadota</taxon>
        <taxon>Betaproteobacteria</taxon>
        <taxon>Burkholderiales</taxon>
        <taxon>Burkholderiaceae</taxon>
        <taxon>Trinickia</taxon>
    </lineage>
</organism>
<dbReference type="AlphaFoldDB" id="A0A2N7X975"/>
<accession>A0A2N7X975</accession>
<comment type="caution">
    <text evidence="2">The sequence shown here is derived from an EMBL/GenBank/DDBJ whole genome shotgun (WGS) entry which is preliminary data.</text>
</comment>
<sequence>MALLVLRMLYWSALTYLACVADAASLQCFVSILGSDTLRHNPACAQVFGADLVNRMMDRRSSEALMRWMLAYPDG</sequence>
<keyword evidence="1" id="KW-0732">Signal</keyword>
<evidence type="ECO:0008006" key="4">
    <source>
        <dbReference type="Google" id="ProtNLM"/>
    </source>
</evidence>
<dbReference type="Proteomes" id="UP000235777">
    <property type="component" value="Unassembled WGS sequence"/>
</dbReference>
<evidence type="ECO:0000313" key="2">
    <source>
        <dbReference type="EMBL" id="PMS38150.1"/>
    </source>
</evidence>
<feature type="chain" id="PRO_5014841036" description="Secreted protein" evidence="1">
    <location>
        <begin position="24"/>
        <end position="75"/>
    </location>
</feature>
<evidence type="ECO:0000313" key="3">
    <source>
        <dbReference type="Proteomes" id="UP000235777"/>
    </source>
</evidence>